<accession>A0A225QS11</accession>
<dbReference type="OrthoDB" id="8453064at2"/>
<dbReference type="EMBL" id="JSUQ01000017">
    <property type="protein sequence ID" value="KHQ51524.1"/>
    <property type="molecule type" value="Genomic_DNA"/>
</dbReference>
<dbReference type="STRING" id="561184.SAMN05216376_108262"/>
<comment type="caution">
    <text evidence="1">The sequence shown here is derived from an EMBL/GenBank/DDBJ whole genome shotgun (WGS) entry which is preliminary data.</text>
</comment>
<dbReference type="GeneID" id="66503842"/>
<dbReference type="PATRIC" id="fig|1515334.3.peg.4051"/>
<accession>A0A225PEC2</accession>
<dbReference type="AlphaFoldDB" id="A0A0B3SLY8"/>
<keyword evidence="2" id="KW-1185">Reference proteome</keyword>
<protein>
    <submittedName>
        <fullName evidence="1">Uncharacterized protein</fullName>
    </submittedName>
</protein>
<dbReference type="RefSeq" id="WP_043144694.1">
    <property type="nucleotide sequence ID" value="NZ_AP022337.1"/>
</dbReference>
<gene>
    <name evidence="1" type="ORF">OA50_04019</name>
</gene>
<organism evidence="1 2">
    <name type="scientific">Mameliella alba</name>
    <dbReference type="NCBI Taxonomy" id="561184"/>
    <lineage>
        <taxon>Bacteria</taxon>
        <taxon>Pseudomonadati</taxon>
        <taxon>Pseudomonadota</taxon>
        <taxon>Alphaproteobacteria</taxon>
        <taxon>Rhodobacterales</taxon>
        <taxon>Roseobacteraceae</taxon>
        <taxon>Mameliella</taxon>
    </lineage>
</organism>
<reference evidence="1 2" key="1">
    <citation type="submission" date="2014-10" db="EMBL/GenBank/DDBJ databases">
        <title>Genome sequence of Ponticoccus sp. strain UMTAT08 isolated from clonal culture of toxic dinoflagellate Alexandrium tamiyavanichii.</title>
        <authorList>
            <person name="Gan H.Y."/>
            <person name="Muhd D.-D."/>
            <person name="Mohd Noor M.E."/>
            <person name="Yeong Y.S."/>
            <person name="Usup G."/>
        </authorList>
    </citation>
    <scope>NUCLEOTIDE SEQUENCE [LARGE SCALE GENOMIC DNA]</scope>
    <source>
        <strain evidence="1 2">UMTAT08</strain>
    </source>
</reference>
<accession>A0A0B3SLY8</accession>
<sequence length="129" mass="14536">MKRRFLLSALACVLLAPAAVQAQQLIGSYNAFIGQQDLYNSNGVRLSTPAQVLRQDRANYHRFGISQYGDQWDPYFGDINARARLEQMVNNGYMPPHVANAIMRGNMHVIVNVYGQNGYMQYIEVILPG</sequence>
<proteinExistence type="predicted"/>
<dbReference type="Proteomes" id="UP000030960">
    <property type="component" value="Unassembled WGS sequence"/>
</dbReference>
<evidence type="ECO:0000313" key="1">
    <source>
        <dbReference type="EMBL" id="KHQ51524.1"/>
    </source>
</evidence>
<name>A0A0B3SLY8_9RHOB</name>
<evidence type="ECO:0000313" key="2">
    <source>
        <dbReference type="Proteomes" id="UP000030960"/>
    </source>
</evidence>